<evidence type="ECO:0000259" key="5">
    <source>
        <dbReference type="Pfam" id="PF01593"/>
    </source>
</evidence>
<dbReference type="Gene3D" id="3.50.50.60">
    <property type="entry name" value="FAD/NAD(P)-binding domain"/>
    <property type="match status" value="2"/>
</dbReference>
<comment type="subunit">
    <text evidence="3">Interacts with COX5B; this interaction may contribute to localize PYROXD2 to the inner face of the inner mitochondrial membrane.</text>
</comment>
<evidence type="ECO:0000256" key="3">
    <source>
        <dbReference type="ARBA" id="ARBA00038825"/>
    </source>
</evidence>
<sequence>MSKYDAIVIGAGHNGLTNAAYLAKSGLKVLLLEKNDYIGGAAVSRVLHDGWTYSNCSYVCSLLRPEIFRDLNLQKYGLQVLAYGGSVTFMENGDIFGGYSDADMFRREISRFSKKDADAYVRFSRDVARQCRFIKPMLLRTPPDPTSFKPKDLGELIYLFKRLYGLGEQTIYDTIRFYTMSVAEYLEEYFETDVIKAALSGSGIIGSGLGVYSPGTAYVLLHHYMGEVDGSIGSWGYARGGMGAISNALAGAFQDHDGEIKKESEVSQIIVKNGRAKGVVLANGDEYYAKNVVSNLDVKRTYQKLFDPKDLSKKILKQVDNFKIRGSSGKLNIALDGLPEFPAMGEKNPLIYADMHFIDSLERMERAYDDWKNGRWSRDPYTDVLIPTMTDPTMSPPGKHYMSVFVQYAPAKLSTGAWTDKDRDAFGSTVIDQIAEYSPNFKDLIVHAEVRSPQDIENEIGLTEGNIFQGELTMDQMFFNRPFPGYAQFRGPVKGFYMCGSSTHPGGGVMAAPGANAAREMLFDLKRKNIVPESDDDD</sequence>
<dbReference type="AlphaFoldDB" id="A0A381WGK5"/>
<evidence type="ECO:0000313" key="6">
    <source>
        <dbReference type="EMBL" id="SVA51063.1"/>
    </source>
</evidence>
<dbReference type="GO" id="GO:0005759">
    <property type="term" value="C:mitochondrial matrix"/>
    <property type="evidence" value="ECO:0007669"/>
    <property type="project" value="UniProtKB-SubCell"/>
</dbReference>
<protein>
    <recommendedName>
        <fullName evidence="4">Pyridine nucleotide-disulfide oxidoreductase domain-containing protein 2</fullName>
    </recommendedName>
</protein>
<name>A0A381WGK5_9ZZZZ</name>
<dbReference type="SUPFAM" id="SSF51905">
    <property type="entry name" value="FAD/NAD(P)-binding domain"/>
    <property type="match status" value="1"/>
</dbReference>
<evidence type="ECO:0000256" key="2">
    <source>
        <dbReference type="ARBA" id="ARBA00037217"/>
    </source>
</evidence>
<dbReference type="GO" id="GO:0016491">
    <property type="term" value="F:oxidoreductase activity"/>
    <property type="evidence" value="ECO:0007669"/>
    <property type="project" value="InterPro"/>
</dbReference>
<organism evidence="6">
    <name type="scientific">marine metagenome</name>
    <dbReference type="NCBI Taxonomy" id="408172"/>
    <lineage>
        <taxon>unclassified sequences</taxon>
        <taxon>metagenomes</taxon>
        <taxon>ecological metagenomes</taxon>
    </lineage>
</organism>
<dbReference type="EMBL" id="UINC01011591">
    <property type="protein sequence ID" value="SVA51063.1"/>
    <property type="molecule type" value="Genomic_DNA"/>
</dbReference>
<feature type="domain" description="Amine oxidase" evidence="5">
    <location>
        <begin position="15"/>
        <end position="509"/>
    </location>
</feature>
<reference evidence="6" key="1">
    <citation type="submission" date="2018-05" db="EMBL/GenBank/DDBJ databases">
        <authorList>
            <person name="Lanie J.A."/>
            <person name="Ng W.-L."/>
            <person name="Kazmierczak K.M."/>
            <person name="Andrzejewski T.M."/>
            <person name="Davidsen T.M."/>
            <person name="Wayne K.J."/>
            <person name="Tettelin H."/>
            <person name="Glass J.I."/>
            <person name="Rusch D."/>
            <person name="Podicherti R."/>
            <person name="Tsui H.-C.T."/>
            <person name="Winkler M.E."/>
        </authorList>
    </citation>
    <scope>NUCLEOTIDE SEQUENCE</scope>
</reference>
<dbReference type="PANTHER" id="PTHR10668:SF103">
    <property type="entry name" value="PYRIDINE NUCLEOTIDE-DISULFIDE OXIDOREDUCTASE DOMAIN-CONTAINING PROTEIN 2"/>
    <property type="match status" value="1"/>
</dbReference>
<comment type="function">
    <text evidence="2">Probable oxidoreductase that may play a role as regulator of mitochondrial function.</text>
</comment>
<dbReference type="PANTHER" id="PTHR10668">
    <property type="entry name" value="PHYTOENE DEHYDROGENASE"/>
    <property type="match status" value="1"/>
</dbReference>
<dbReference type="InterPro" id="IPR036188">
    <property type="entry name" value="FAD/NAD-bd_sf"/>
</dbReference>
<proteinExistence type="predicted"/>
<evidence type="ECO:0000256" key="1">
    <source>
        <dbReference type="ARBA" id="ARBA00004305"/>
    </source>
</evidence>
<comment type="subcellular location">
    <subcellularLocation>
        <location evidence="1">Mitochondrion matrix</location>
    </subcellularLocation>
</comment>
<gene>
    <name evidence="6" type="ORF">METZ01_LOCUS103917</name>
</gene>
<dbReference type="InterPro" id="IPR002937">
    <property type="entry name" value="Amino_oxidase"/>
</dbReference>
<evidence type="ECO:0000256" key="4">
    <source>
        <dbReference type="ARBA" id="ARBA00040298"/>
    </source>
</evidence>
<accession>A0A381WGK5</accession>
<dbReference type="Pfam" id="PF01593">
    <property type="entry name" value="Amino_oxidase"/>
    <property type="match status" value="1"/>
</dbReference>